<dbReference type="InterPro" id="IPR018253">
    <property type="entry name" value="DnaJ_domain_CS"/>
</dbReference>
<dbReference type="FunCoup" id="A7RPE1">
    <property type="interactions" value="751"/>
</dbReference>
<keyword evidence="4" id="KW-1185">Reference proteome</keyword>
<dbReference type="EMBL" id="DS469525">
    <property type="protein sequence ID" value="EDO46721.1"/>
    <property type="molecule type" value="Genomic_DNA"/>
</dbReference>
<dbReference type="CDD" id="cd06257">
    <property type="entry name" value="DnaJ"/>
    <property type="match status" value="1"/>
</dbReference>
<dbReference type="GO" id="GO:0005829">
    <property type="term" value="C:cytosol"/>
    <property type="evidence" value="ECO:0000318"/>
    <property type="project" value="GO_Central"/>
</dbReference>
<dbReference type="FunFam" id="2.60.260.20:FF:000006">
    <property type="entry name" value="DnaJ subfamily B member 13"/>
    <property type="match status" value="1"/>
</dbReference>
<organism evidence="3 4">
    <name type="scientific">Nematostella vectensis</name>
    <name type="common">Starlet sea anemone</name>
    <dbReference type="NCBI Taxonomy" id="45351"/>
    <lineage>
        <taxon>Eukaryota</taxon>
        <taxon>Metazoa</taxon>
        <taxon>Cnidaria</taxon>
        <taxon>Anthozoa</taxon>
        <taxon>Hexacorallia</taxon>
        <taxon>Actiniaria</taxon>
        <taxon>Edwardsiidae</taxon>
        <taxon>Nematostella</taxon>
    </lineage>
</organism>
<dbReference type="AlphaFoldDB" id="A7RPE1"/>
<dbReference type="STRING" id="45351.A7RPE1"/>
<dbReference type="SMART" id="SM00271">
    <property type="entry name" value="DnaJ"/>
    <property type="match status" value="1"/>
</dbReference>
<dbReference type="PhylomeDB" id="A7RPE1"/>
<dbReference type="GO" id="GO:0051087">
    <property type="term" value="F:protein-folding chaperone binding"/>
    <property type="evidence" value="ECO:0000318"/>
    <property type="project" value="GO_Central"/>
</dbReference>
<proteinExistence type="predicted"/>
<dbReference type="InterPro" id="IPR002939">
    <property type="entry name" value="DnaJ_C"/>
</dbReference>
<name>A7RPE1_NEMVE</name>
<dbReference type="HOGENOM" id="CLU_017633_0_0_1"/>
<dbReference type="PRINTS" id="PR00625">
    <property type="entry name" value="JDOMAIN"/>
</dbReference>
<dbReference type="PANTHER" id="PTHR24078:SF553">
    <property type="entry name" value="DNAJ HOMOLOG SUBFAMILY B MEMBER 5"/>
    <property type="match status" value="1"/>
</dbReference>
<dbReference type="OrthoDB" id="550424at2759"/>
<dbReference type="InParanoid" id="A7RPE1"/>
<dbReference type="SUPFAM" id="SSF46565">
    <property type="entry name" value="Chaperone J-domain"/>
    <property type="match status" value="1"/>
</dbReference>
<dbReference type="Pfam" id="PF00226">
    <property type="entry name" value="DnaJ"/>
    <property type="match status" value="1"/>
</dbReference>
<dbReference type="GO" id="GO:0006457">
    <property type="term" value="P:protein folding"/>
    <property type="evidence" value="ECO:0007669"/>
    <property type="project" value="InterPro"/>
</dbReference>
<keyword evidence="1" id="KW-0143">Chaperone</keyword>
<evidence type="ECO:0000259" key="2">
    <source>
        <dbReference type="PROSITE" id="PS50076"/>
    </source>
</evidence>
<protein>
    <recommendedName>
        <fullName evidence="2">J domain-containing protein</fullName>
    </recommendedName>
</protein>
<dbReference type="GO" id="GO:0051082">
    <property type="term" value="F:unfolded protein binding"/>
    <property type="evidence" value="ECO:0000318"/>
    <property type="project" value="GO_Central"/>
</dbReference>
<dbReference type="OMA" id="NIYESFF"/>
<dbReference type="PANTHER" id="PTHR24078">
    <property type="entry name" value="DNAJ HOMOLOG SUBFAMILY C MEMBER"/>
    <property type="match status" value="1"/>
</dbReference>
<evidence type="ECO:0000256" key="1">
    <source>
        <dbReference type="ARBA" id="ARBA00023186"/>
    </source>
</evidence>
<gene>
    <name evidence="3" type="ORF">NEMVEDRAFT_v1g180478</name>
</gene>
<feature type="domain" description="J" evidence="2">
    <location>
        <begin position="4"/>
        <end position="68"/>
    </location>
</feature>
<dbReference type="InterPro" id="IPR036869">
    <property type="entry name" value="J_dom_sf"/>
</dbReference>
<evidence type="ECO:0000313" key="3">
    <source>
        <dbReference type="EMBL" id="EDO46721.1"/>
    </source>
</evidence>
<dbReference type="KEGG" id="nve:5518852"/>
<dbReference type="Gene3D" id="2.60.260.20">
    <property type="entry name" value="Urease metallochaperone UreE, N-terminal domain"/>
    <property type="match status" value="2"/>
</dbReference>
<sequence length="350" mass="39367">MGKNYYDILGVKKDASDQELKKAYKKQAFKYHPDKNKDPGAEEKFKEIAEAYEVLSDPQKREIFDQYGEEGLKGGVPPPGAGDADGFQMPEGFTYFQFHGDPRATFSRVFGDEDPFKDFMDTAFRGNMPFGFSQSNVTSGPSYSRQRSSSYEDIPGFFSQCQRMQDPPVEKELFVSLEKLLTGTTKKLKIIKRVLNSIGHGTRSEEKILTVNVKKGWKAGTRITFPKEGDQKPGRIPADIVFTIKDKKHEHFTRDNDNNILYTVKISLRDALTGYSSNITVPVPTLDHRVVNVPLNDIVKPGSKKRIKGEGLPLPKIPGQRMDMLVTFEVVFPSRLAPANVDALRNILPP</sequence>
<dbReference type="SUPFAM" id="SSF49493">
    <property type="entry name" value="HSP40/DnaJ peptide-binding domain"/>
    <property type="match status" value="2"/>
</dbReference>
<reference evidence="3 4" key="1">
    <citation type="journal article" date="2007" name="Science">
        <title>Sea anemone genome reveals ancestral eumetazoan gene repertoire and genomic organization.</title>
        <authorList>
            <person name="Putnam N.H."/>
            <person name="Srivastava M."/>
            <person name="Hellsten U."/>
            <person name="Dirks B."/>
            <person name="Chapman J."/>
            <person name="Salamov A."/>
            <person name="Terry A."/>
            <person name="Shapiro H."/>
            <person name="Lindquist E."/>
            <person name="Kapitonov V.V."/>
            <person name="Jurka J."/>
            <person name="Genikhovich G."/>
            <person name="Grigoriev I.V."/>
            <person name="Lucas S.M."/>
            <person name="Steele R.E."/>
            <person name="Finnerty J.R."/>
            <person name="Technau U."/>
            <person name="Martindale M.Q."/>
            <person name="Rokhsar D.S."/>
        </authorList>
    </citation>
    <scope>NUCLEOTIDE SEQUENCE [LARGE SCALE GENOMIC DNA]</scope>
    <source>
        <strain evidence="4">CH2 X CH6</strain>
    </source>
</reference>
<dbReference type="Pfam" id="PF01556">
    <property type="entry name" value="DnaJ_C"/>
    <property type="match status" value="1"/>
</dbReference>
<dbReference type="Proteomes" id="UP000001593">
    <property type="component" value="Unassembled WGS sequence"/>
</dbReference>
<dbReference type="PROSITE" id="PS50076">
    <property type="entry name" value="DNAJ_2"/>
    <property type="match status" value="1"/>
</dbReference>
<dbReference type="FunFam" id="1.10.287.110:FF:000076">
    <property type="entry name" value="Chaperone protein dnaJ"/>
    <property type="match status" value="1"/>
</dbReference>
<dbReference type="InterPro" id="IPR001623">
    <property type="entry name" value="DnaJ_domain"/>
</dbReference>
<dbReference type="InterPro" id="IPR008971">
    <property type="entry name" value="HSP40/DnaJ_pept-bd"/>
</dbReference>
<dbReference type="Gene3D" id="1.10.287.110">
    <property type="entry name" value="DnaJ domain"/>
    <property type="match status" value="1"/>
</dbReference>
<dbReference type="CDD" id="cd10747">
    <property type="entry name" value="DnaJ_C"/>
    <property type="match status" value="1"/>
</dbReference>
<evidence type="ECO:0000313" key="4">
    <source>
        <dbReference type="Proteomes" id="UP000001593"/>
    </source>
</evidence>
<accession>A7RPE1</accession>
<dbReference type="eggNOG" id="KOG0714">
    <property type="taxonomic scope" value="Eukaryota"/>
</dbReference>
<dbReference type="InterPro" id="IPR051339">
    <property type="entry name" value="DnaJ_subfamily_B"/>
</dbReference>
<dbReference type="FunFam" id="2.60.260.20:FF:000002">
    <property type="entry name" value="Dnaj homolog subfamily b member"/>
    <property type="match status" value="1"/>
</dbReference>
<dbReference type="PROSITE" id="PS00636">
    <property type="entry name" value="DNAJ_1"/>
    <property type="match status" value="1"/>
</dbReference>